<sequence length="73" mass="8035">MQGATNDEAVAAVERYGSAFVQYRVNAQRALRTGERLQADAQRRQPSVVVEGPGRRRAQAALLARARHESEDA</sequence>
<reference evidence="2 3" key="1">
    <citation type="submission" date="2024-06" db="EMBL/GenBank/DDBJ databases">
        <title>The Natural Products Discovery Center: Release of the First 8490 Sequenced Strains for Exploring Actinobacteria Biosynthetic Diversity.</title>
        <authorList>
            <person name="Kalkreuter E."/>
            <person name="Kautsar S.A."/>
            <person name="Yang D."/>
            <person name="Bader C.D."/>
            <person name="Teijaro C.N."/>
            <person name="Fluegel L."/>
            <person name="Davis C.M."/>
            <person name="Simpson J.R."/>
            <person name="Lauterbach L."/>
            <person name="Steele A.D."/>
            <person name="Gui C."/>
            <person name="Meng S."/>
            <person name="Li G."/>
            <person name="Viehrig K."/>
            <person name="Ye F."/>
            <person name="Su P."/>
            <person name="Kiefer A.F."/>
            <person name="Nichols A."/>
            <person name="Cepeda A.J."/>
            <person name="Yan W."/>
            <person name="Fan B."/>
            <person name="Jiang Y."/>
            <person name="Adhikari A."/>
            <person name="Zheng C.-J."/>
            <person name="Schuster L."/>
            <person name="Cowan T.M."/>
            <person name="Smanski M.J."/>
            <person name="Chevrette M.G."/>
            <person name="De Carvalho L.P.S."/>
            <person name="Shen B."/>
        </authorList>
    </citation>
    <scope>NUCLEOTIDE SEQUENCE [LARGE SCALE GENOMIC DNA]</scope>
    <source>
        <strain evidence="2 3">NPDC000634</strain>
    </source>
</reference>
<name>A0ABV1W1F4_9ACTN</name>
<dbReference type="EMBL" id="JBEPCU010000134">
    <property type="protein sequence ID" value="MER6977538.1"/>
    <property type="molecule type" value="Genomic_DNA"/>
</dbReference>
<dbReference type="Proteomes" id="UP001458415">
    <property type="component" value="Unassembled WGS sequence"/>
</dbReference>
<evidence type="ECO:0000313" key="2">
    <source>
        <dbReference type="EMBL" id="MER6977538.1"/>
    </source>
</evidence>
<keyword evidence="3" id="KW-1185">Reference proteome</keyword>
<organism evidence="2 3">
    <name type="scientific">Streptomyces carpinensis</name>
    <dbReference type="NCBI Taxonomy" id="66369"/>
    <lineage>
        <taxon>Bacteria</taxon>
        <taxon>Bacillati</taxon>
        <taxon>Actinomycetota</taxon>
        <taxon>Actinomycetes</taxon>
        <taxon>Kitasatosporales</taxon>
        <taxon>Streptomycetaceae</taxon>
        <taxon>Streptomyces</taxon>
    </lineage>
</organism>
<evidence type="ECO:0000256" key="1">
    <source>
        <dbReference type="SAM" id="MobiDB-lite"/>
    </source>
</evidence>
<protein>
    <submittedName>
        <fullName evidence="2">Uncharacterized protein</fullName>
    </submittedName>
</protein>
<dbReference type="RefSeq" id="WP_086729254.1">
    <property type="nucleotide sequence ID" value="NZ_MUBM01000294.1"/>
</dbReference>
<comment type="caution">
    <text evidence="2">The sequence shown here is derived from an EMBL/GenBank/DDBJ whole genome shotgun (WGS) entry which is preliminary data.</text>
</comment>
<accession>A0ABV1W1F4</accession>
<proteinExistence type="predicted"/>
<gene>
    <name evidence="2" type="ORF">ABT317_11085</name>
</gene>
<feature type="region of interest" description="Disordered" evidence="1">
    <location>
        <begin position="36"/>
        <end position="56"/>
    </location>
</feature>
<evidence type="ECO:0000313" key="3">
    <source>
        <dbReference type="Proteomes" id="UP001458415"/>
    </source>
</evidence>